<sequence>MKRSPNRLTLPADLKENGGNFETVNAEHLPTLKEKPSKTPIHRVADLFVTLFGKVATDQLPQKWSTTYRSLSKLTKILENKQQLPGARVYNRRIYDIVVESRESNQNGEIFVPPFLKDAFDIVNSFNGAKNARILSPRFAPLLPDKTTKGFLSPSLFPFYKDETEQQIMPVPKLLENAGLNEKDRERVLEMVMEVSGARDTVDKAMKVLQHMSSMGMDEKLFDVNEKIGKAFEQLRSSFTPNQNKDMESKGFTFMEPEQMQKLHRDQIQYEPAILHEMKKYKGLSRRERHEILWETVAEVAGLKRRRSKREFQPIVVLKPTVLSPYQFAPVYGFSVLGPVVLSPNIFSPLILNPSVLGPWVLSPSFPLPFIISPYVLSPYVLSPLGMAPFVFSPYVLSPNVINPYILSPVILSPIVICPDVLSPMVLGGAILSPGVLSPSILSKSFLMANVLSPTFLS</sequence>
<proteinExistence type="predicted"/>
<dbReference type="InterPro" id="IPR006954">
    <property type="entry name" value="Mlt-10-like"/>
</dbReference>
<dbReference type="PANTHER" id="PTHR21523:SF44">
    <property type="entry name" value="MLT-TEN (MLT-10) RELATED"/>
    <property type="match status" value="1"/>
</dbReference>
<evidence type="ECO:0000313" key="1">
    <source>
        <dbReference type="EMBL" id="KAK6738675.1"/>
    </source>
</evidence>
<protein>
    <submittedName>
        <fullName evidence="1">Uncharacterized protein</fullName>
    </submittedName>
</protein>
<evidence type="ECO:0000313" key="2">
    <source>
        <dbReference type="Proteomes" id="UP001303046"/>
    </source>
</evidence>
<dbReference type="PANTHER" id="PTHR21523">
    <property type="match status" value="1"/>
</dbReference>
<keyword evidence="2" id="KW-1185">Reference proteome</keyword>
<name>A0ABR1CMM8_NECAM</name>
<accession>A0ABR1CMM8</accession>
<organism evidence="1 2">
    <name type="scientific">Necator americanus</name>
    <name type="common">Human hookworm</name>
    <dbReference type="NCBI Taxonomy" id="51031"/>
    <lineage>
        <taxon>Eukaryota</taxon>
        <taxon>Metazoa</taxon>
        <taxon>Ecdysozoa</taxon>
        <taxon>Nematoda</taxon>
        <taxon>Chromadorea</taxon>
        <taxon>Rhabditida</taxon>
        <taxon>Rhabditina</taxon>
        <taxon>Rhabditomorpha</taxon>
        <taxon>Strongyloidea</taxon>
        <taxon>Ancylostomatidae</taxon>
        <taxon>Bunostominae</taxon>
        <taxon>Necator</taxon>
    </lineage>
</organism>
<comment type="caution">
    <text evidence="1">The sequence shown here is derived from an EMBL/GenBank/DDBJ whole genome shotgun (WGS) entry which is preliminary data.</text>
</comment>
<reference evidence="1 2" key="1">
    <citation type="submission" date="2023-08" db="EMBL/GenBank/DDBJ databases">
        <title>A Necator americanus chromosomal reference genome.</title>
        <authorList>
            <person name="Ilik V."/>
            <person name="Petrzelkova K.J."/>
            <person name="Pardy F."/>
            <person name="Fuh T."/>
            <person name="Niatou-Singa F.S."/>
            <person name="Gouil Q."/>
            <person name="Baker L."/>
            <person name="Ritchie M.E."/>
            <person name="Jex A.R."/>
            <person name="Gazzola D."/>
            <person name="Li H."/>
            <person name="Toshio Fujiwara R."/>
            <person name="Zhan B."/>
            <person name="Aroian R.V."/>
            <person name="Pafco B."/>
            <person name="Schwarz E.M."/>
        </authorList>
    </citation>
    <scope>NUCLEOTIDE SEQUENCE [LARGE SCALE GENOMIC DNA]</scope>
    <source>
        <strain evidence="1 2">Aroian</strain>
        <tissue evidence="1">Whole animal</tissue>
    </source>
</reference>
<dbReference type="EMBL" id="JAVFWL010000002">
    <property type="protein sequence ID" value="KAK6738675.1"/>
    <property type="molecule type" value="Genomic_DNA"/>
</dbReference>
<dbReference type="Proteomes" id="UP001303046">
    <property type="component" value="Unassembled WGS sequence"/>
</dbReference>
<gene>
    <name evidence="1" type="primary">Necator_chrII.g8451</name>
    <name evidence="1" type="ORF">RB195_020657</name>
</gene>
<dbReference type="Pfam" id="PF04870">
    <property type="entry name" value="Moulting_cycle"/>
    <property type="match status" value="1"/>
</dbReference>